<dbReference type="InterPro" id="IPR008274">
    <property type="entry name" value="AldOxase/xan_DH_MoCoBD1"/>
</dbReference>
<dbReference type="GO" id="GO:0016491">
    <property type="term" value="F:oxidoreductase activity"/>
    <property type="evidence" value="ECO:0007669"/>
    <property type="project" value="UniProtKB-KW"/>
</dbReference>
<dbReference type="Pfam" id="PF20256">
    <property type="entry name" value="MoCoBD_2"/>
    <property type="match status" value="1"/>
</dbReference>
<feature type="domain" description="Aldehyde oxidase/xanthine dehydrogenase a/b hammerhead" evidence="3">
    <location>
        <begin position="17"/>
        <end position="133"/>
    </location>
</feature>
<dbReference type="InterPro" id="IPR046867">
    <property type="entry name" value="AldOxase/xan_DH_MoCoBD2"/>
</dbReference>
<dbReference type="InterPro" id="IPR016208">
    <property type="entry name" value="Ald_Oxase/xanthine_DH-like"/>
</dbReference>
<dbReference type="Gene3D" id="3.30.365.10">
    <property type="entry name" value="Aldehyde oxidase/xanthine dehydrogenase, molybdopterin binding domain"/>
    <property type="match status" value="4"/>
</dbReference>
<proteinExistence type="predicted"/>
<evidence type="ECO:0000313" key="4">
    <source>
        <dbReference type="EMBL" id="ETX07915.1"/>
    </source>
</evidence>
<dbReference type="GO" id="GO:0005506">
    <property type="term" value="F:iron ion binding"/>
    <property type="evidence" value="ECO:0007669"/>
    <property type="project" value="InterPro"/>
</dbReference>
<dbReference type="SUPFAM" id="SSF54665">
    <property type="entry name" value="CO dehydrogenase molybdoprotein N-domain-like"/>
    <property type="match status" value="1"/>
</dbReference>
<dbReference type="InterPro" id="IPR000674">
    <property type="entry name" value="Ald_Oxase/Xan_DH_a/b"/>
</dbReference>
<gene>
    <name evidence="4" type="ORF">ETSY2_08420</name>
</gene>
<dbReference type="Proteomes" id="UP000019140">
    <property type="component" value="Unassembled WGS sequence"/>
</dbReference>
<dbReference type="PANTHER" id="PTHR11908">
    <property type="entry name" value="XANTHINE DEHYDROGENASE"/>
    <property type="match status" value="1"/>
</dbReference>
<organism evidence="4 5">
    <name type="scientific">Candidatus Entotheonella gemina</name>
    <dbReference type="NCBI Taxonomy" id="1429439"/>
    <lineage>
        <taxon>Bacteria</taxon>
        <taxon>Pseudomonadati</taxon>
        <taxon>Nitrospinota/Tectimicrobiota group</taxon>
        <taxon>Candidatus Tectimicrobiota</taxon>
        <taxon>Candidatus Entotheonellia</taxon>
        <taxon>Candidatus Entotheonellales</taxon>
        <taxon>Candidatus Entotheonellaceae</taxon>
        <taxon>Candidatus Entotheonella</taxon>
    </lineage>
</organism>
<reference evidence="4 5" key="1">
    <citation type="journal article" date="2014" name="Nature">
        <title>An environmental bacterial taxon with a large and distinct metabolic repertoire.</title>
        <authorList>
            <person name="Wilson M.C."/>
            <person name="Mori T."/>
            <person name="Ruckert C."/>
            <person name="Uria A.R."/>
            <person name="Helf M.J."/>
            <person name="Takada K."/>
            <person name="Gernert C."/>
            <person name="Steffens U.A."/>
            <person name="Heycke N."/>
            <person name="Schmitt S."/>
            <person name="Rinke C."/>
            <person name="Helfrich E.J."/>
            <person name="Brachmann A.O."/>
            <person name="Gurgui C."/>
            <person name="Wakimoto T."/>
            <person name="Kracht M."/>
            <person name="Crusemann M."/>
            <person name="Hentschel U."/>
            <person name="Abe I."/>
            <person name="Matsunaga S."/>
            <person name="Kalinowski J."/>
            <person name="Takeyama H."/>
            <person name="Piel J."/>
        </authorList>
    </citation>
    <scope>NUCLEOTIDE SEQUENCE [LARGE SCALE GENOMIC DNA]</scope>
    <source>
        <strain evidence="5">TSY2</strain>
    </source>
</reference>
<dbReference type="Gene3D" id="3.90.1170.50">
    <property type="entry name" value="Aldehyde oxidase/xanthine dehydrogenase, a/b hammerhead"/>
    <property type="match status" value="1"/>
</dbReference>
<accession>W4MCK2</accession>
<evidence type="ECO:0000256" key="1">
    <source>
        <dbReference type="ARBA" id="ARBA00022505"/>
    </source>
</evidence>
<dbReference type="Pfam" id="PF02738">
    <property type="entry name" value="MoCoBD_1"/>
    <property type="match status" value="1"/>
</dbReference>
<dbReference type="SUPFAM" id="SSF56003">
    <property type="entry name" value="Molybdenum cofactor-binding domain"/>
    <property type="match status" value="1"/>
</dbReference>
<dbReference type="PANTHER" id="PTHR11908:SF132">
    <property type="entry name" value="ALDEHYDE OXIDASE 1-RELATED"/>
    <property type="match status" value="1"/>
</dbReference>
<dbReference type="InterPro" id="IPR037165">
    <property type="entry name" value="AldOxase/xan_DH_Mopterin-bd_sf"/>
</dbReference>
<evidence type="ECO:0000313" key="5">
    <source>
        <dbReference type="Proteomes" id="UP000019140"/>
    </source>
</evidence>
<dbReference type="SMART" id="SM01008">
    <property type="entry name" value="Ald_Xan_dh_C"/>
    <property type="match status" value="1"/>
</dbReference>
<dbReference type="Pfam" id="PF01315">
    <property type="entry name" value="Ald_Xan_dh_C"/>
    <property type="match status" value="1"/>
</dbReference>
<feature type="non-terminal residue" evidence="4">
    <location>
        <position position="613"/>
    </location>
</feature>
<keyword evidence="2" id="KW-0560">Oxidoreductase</keyword>
<dbReference type="EMBL" id="AZHX01000341">
    <property type="protein sequence ID" value="ETX07915.1"/>
    <property type="molecule type" value="Genomic_DNA"/>
</dbReference>
<evidence type="ECO:0000256" key="2">
    <source>
        <dbReference type="ARBA" id="ARBA00023002"/>
    </source>
</evidence>
<name>W4MCK2_9BACT</name>
<dbReference type="AlphaFoldDB" id="W4MCK2"/>
<sequence>MATTEAGARVEQDRLVRGKGQFLDDVKLPGMCHAAFVRSPHAHARIARIVTDDALRIDGAIAVLTPEDLLPHVNAVRPGEPAVSTFSRGYNRYPLPVENVTFSGEPVAMVVAENRYIAEDMLDAMQVDYEPLPAVLDVAQSLAEDAPRIQPDLSDNILFYRRFGEGPAENVDRALEAADFVIEQTFHFPRQTAVPIETRGVIAAFEPARNRFTIWSSTQTPHPARTIFANVLGVTEGDVRVIAPDIGGSFGIKGSGYPEAIALAFLARRLQRPIKWVEDRREHLLACAHAHEQQVQVTVAVNRDGTIPAIRSKVLVDQGAHALGPIGAGLEPMTTGQSIVGPYRMAHYDCEAYGLLTNKCPQGPYRGVGTLQGIFVIERIMDMIAERLGIDPAEVRRRNLIQPHEFPYPTPAGRLYDSGNYPEALERVLRLADYDRLRQRQAEARAEGQYLGIGVVCFVEHTSTGSPDYRKRGAVGMPAFDAATVRMNAHGNVDVKVSACSSGQGHERVFAKLAAAELGIAAERVRVVQGDTAMTPFGSGSTVSRSAVSTGGALNLALQDLKSKLFQLARFFLDTDAELELAAGKVVVKHNPDRQVPLAQVAGAAYNRSQEIT</sequence>
<protein>
    <recommendedName>
        <fullName evidence="3">Aldehyde oxidase/xanthine dehydrogenase a/b hammerhead domain-containing protein</fullName>
    </recommendedName>
</protein>
<keyword evidence="1" id="KW-0500">Molybdenum</keyword>
<dbReference type="InterPro" id="IPR036856">
    <property type="entry name" value="Ald_Oxase/Xan_DH_a/b_sf"/>
</dbReference>
<comment type="caution">
    <text evidence="4">The sequence shown here is derived from an EMBL/GenBank/DDBJ whole genome shotgun (WGS) entry which is preliminary data.</text>
</comment>
<evidence type="ECO:0000259" key="3">
    <source>
        <dbReference type="SMART" id="SM01008"/>
    </source>
</evidence>
<dbReference type="HOGENOM" id="CLU_001681_2_0_7"/>
<keyword evidence="5" id="KW-1185">Reference proteome</keyword>